<dbReference type="Gene3D" id="3.90.1150.10">
    <property type="entry name" value="Aspartate Aminotransferase, domain 1"/>
    <property type="match status" value="1"/>
</dbReference>
<dbReference type="InterPro" id="IPR015422">
    <property type="entry name" value="PyrdxlP-dep_Trfase_small"/>
</dbReference>
<protein>
    <submittedName>
        <fullName evidence="2">Uncharacterized protein</fullName>
    </submittedName>
</protein>
<name>A0A835DQ96_TETSI</name>
<accession>A0A835DQ96</accession>
<keyword evidence="1" id="KW-1133">Transmembrane helix</keyword>
<dbReference type="EMBL" id="JABCRI010000003">
    <property type="protein sequence ID" value="KAF8408814.1"/>
    <property type="molecule type" value="Genomic_DNA"/>
</dbReference>
<dbReference type="OrthoDB" id="1864746at2759"/>
<proteinExistence type="predicted"/>
<keyword evidence="1" id="KW-0472">Membrane</keyword>
<keyword evidence="1" id="KW-0812">Transmembrane</keyword>
<keyword evidence="3" id="KW-1185">Reference proteome</keyword>
<dbReference type="AlphaFoldDB" id="A0A835DQ96"/>
<dbReference type="Proteomes" id="UP000655225">
    <property type="component" value="Unassembled WGS sequence"/>
</dbReference>
<feature type="transmembrane region" description="Helical" evidence="1">
    <location>
        <begin position="20"/>
        <end position="41"/>
    </location>
</feature>
<comment type="caution">
    <text evidence="2">The sequence shown here is derived from an EMBL/GenBank/DDBJ whole genome shotgun (WGS) entry which is preliminary data.</text>
</comment>
<gene>
    <name evidence="2" type="ORF">HHK36_004883</name>
</gene>
<reference evidence="2 3" key="1">
    <citation type="submission" date="2020-04" db="EMBL/GenBank/DDBJ databases">
        <title>Plant Genome Project.</title>
        <authorList>
            <person name="Zhang R.-G."/>
        </authorList>
    </citation>
    <scope>NUCLEOTIDE SEQUENCE [LARGE SCALE GENOMIC DNA]</scope>
    <source>
        <strain evidence="2">YNK0</strain>
        <tissue evidence="2">Leaf</tissue>
    </source>
</reference>
<sequence>MLIKGRVPGDACPADLDRAVLIGTFFSLYMPHAVVGGVYMIRFAVGATLTEERHVNVAWKVVQEHAGAILGASN</sequence>
<evidence type="ECO:0000313" key="2">
    <source>
        <dbReference type="EMBL" id="KAF8408814.1"/>
    </source>
</evidence>
<organism evidence="2 3">
    <name type="scientific">Tetracentron sinense</name>
    <name type="common">Spur-leaf</name>
    <dbReference type="NCBI Taxonomy" id="13715"/>
    <lineage>
        <taxon>Eukaryota</taxon>
        <taxon>Viridiplantae</taxon>
        <taxon>Streptophyta</taxon>
        <taxon>Embryophyta</taxon>
        <taxon>Tracheophyta</taxon>
        <taxon>Spermatophyta</taxon>
        <taxon>Magnoliopsida</taxon>
        <taxon>Trochodendrales</taxon>
        <taxon>Trochodendraceae</taxon>
        <taxon>Tetracentron</taxon>
    </lineage>
</organism>
<evidence type="ECO:0000256" key="1">
    <source>
        <dbReference type="SAM" id="Phobius"/>
    </source>
</evidence>
<evidence type="ECO:0000313" key="3">
    <source>
        <dbReference type="Proteomes" id="UP000655225"/>
    </source>
</evidence>